<evidence type="ECO:0000313" key="2">
    <source>
        <dbReference type="EMBL" id="NJR80365.1"/>
    </source>
</evidence>
<evidence type="ECO:0000313" key="3">
    <source>
        <dbReference type="Proteomes" id="UP000732399"/>
    </source>
</evidence>
<dbReference type="InterPro" id="IPR021301">
    <property type="entry name" value="DUF2779"/>
</dbReference>
<name>A0ABX1CVQ3_9SPHN</name>
<sequence>MRRHGLSKSKLTSYAQCPKRLWLQVHRPDVAQYDDGAEARFAAGHAIGDEACRQCSARHDGRGVMVEAEPTLATALATTAALLAAGHDAPIYEATFEHDGVLVRCDVLEPDGAGGWHMAEVKSSTRAKDYHRADLATQLWVARANGLPVSYAAVRHVDTSFVLEREGELDGLFADADLTHDLADELAAVPELVAGARATLAAAEPAAVPGDQCHAPFACEFDAYCRAALPPGPEWPVEVLPNGAGKKWRAAGIADVFAVEAGQLKGNARRVHAATVSGAPDHDAAGARAAMADWAFPRTWLDFETIAHVIPRWIGTRPYEQVPFQFTAIVEDGRGGDTLHEYLSLDGTDPRRACAEALCRLPREGAVIAYNASFERGVIDKLAAAFPDLAPVLESLSARLVDLLPVTRNHWYHRDQRGSWSIKAVLPTIAPHMDYAMLEVKHGGEAQEAWAEAAADGCTPDRRAALDAALRAYCGQDVEAMRVVARALVKTLNNEGA</sequence>
<dbReference type="Proteomes" id="UP000732399">
    <property type="component" value="Unassembled WGS sequence"/>
</dbReference>
<feature type="domain" description="DUF2779" evidence="1">
    <location>
        <begin position="300"/>
        <end position="421"/>
    </location>
</feature>
<organism evidence="2 3">
    <name type="scientific">Sphingomonas corticis</name>
    <dbReference type="NCBI Taxonomy" id="2722791"/>
    <lineage>
        <taxon>Bacteria</taxon>
        <taxon>Pseudomonadati</taxon>
        <taxon>Pseudomonadota</taxon>
        <taxon>Alphaproteobacteria</taxon>
        <taxon>Sphingomonadales</taxon>
        <taxon>Sphingomonadaceae</taxon>
        <taxon>Sphingomonas</taxon>
    </lineage>
</organism>
<dbReference type="RefSeq" id="WP_168135921.1">
    <property type="nucleotide sequence ID" value="NZ_JAAVJH010000016.1"/>
</dbReference>
<reference evidence="2 3" key="1">
    <citation type="submission" date="2020-03" db="EMBL/GenBank/DDBJ databases">
        <authorList>
            <person name="Wang L."/>
            <person name="He N."/>
            <person name="Li Y."/>
            <person name="Fang Y."/>
            <person name="Zhang F."/>
        </authorList>
    </citation>
    <scope>NUCLEOTIDE SEQUENCE [LARGE SCALE GENOMIC DNA]</scope>
    <source>
        <strain evidence="2 3">36D10-4-7</strain>
    </source>
</reference>
<accession>A0ABX1CVQ3</accession>
<evidence type="ECO:0000259" key="1">
    <source>
        <dbReference type="Pfam" id="PF11074"/>
    </source>
</evidence>
<keyword evidence="3" id="KW-1185">Reference proteome</keyword>
<dbReference type="Pfam" id="PF11074">
    <property type="entry name" value="DUF2779"/>
    <property type="match status" value="1"/>
</dbReference>
<protein>
    <submittedName>
        <fullName evidence="2">DUF2779 domain-containing protein</fullName>
    </submittedName>
</protein>
<proteinExistence type="predicted"/>
<comment type="caution">
    <text evidence="2">The sequence shown here is derived from an EMBL/GenBank/DDBJ whole genome shotgun (WGS) entry which is preliminary data.</text>
</comment>
<gene>
    <name evidence="2" type="ORF">HBH26_17435</name>
</gene>
<dbReference type="EMBL" id="JAAVJH010000016">
    <property type="protein sequence ID" value="NJR80365.1"/>
    <property type="molecule type" value="Genomic_DNA"/>
</dbReference>